<comment type="caution">
    <text evidence="2">The sequence shown here is derived from an EMBL/GenBank/DDBJ whole genome shotgun (WGS) entry which is preliminary data.</text>
</comment>
<evidence type="ECO:0000313" key="3">
    <source>
        <dbReference type="Proteomes" id="UP000663832"/>
    </source>
</evidence>
<dbReference type="Proteomes" id="UP000663832">
    <property type="component" value="Unassembled WGS sequence"/>
</dbReference>
<dbReference type="EMBL" id="CAJNOI010000149">
    <property type="protein sequence ID" value="CAF1131126.1"/>
    <property type="molecule type" value="Genomic_DNA"/>
</dbReference>
<evidence type="ECO:0000313" key="1">
    <source>
        <dbReference type="EMBL" id="CAF1131126.1"/>
    </source>
</evidence>
<sequence length="202" mass="23031">MNTPNQPLFDSPANEMKFKQRIIAALPLYNGESEHLSDWLRDAGAFFSNESISDAHQVFAIRSRLTDQALDIFGVHEDLIHNFYDLRKLLLQTAGKAPLRTLASVDSISNVTFNMRQPVADSTRLDSNQTTTTSLPTTSIIFTQLADDLIPNEYRKSIIGQFQEDKSLKFSGDNKQDIFKWIERLERKFEIAEISDVKNSIF</sequence>
<gene>
    <name evidence="1" type="ORF">BJG266_LOCUS23007</name>
    <name evidence="2" type="ORF">QVE165_LOCUS33539</name>
</gene>
<proteinExistence type="predicted"/>
<dbReference type="OrthoDB" id="10047300at2759"/>
<name>A0A815GTU8_9BILA</name>
<protein>
    <submittedName>
        <fullName evidence="2">Uncharacterized protein</fullName>
    </submittedName>
</protein>
<dbReference type="EMBL" id="CAJNOM010000308">
    <property type="protein sequence ID" value="CAF1342858.1"/>
    <property type="molecule type" value="Genomic_DNA"/>
</dbReference>
<reference evidence="2" key="1">
    <citation type="submission" date="2021-02" db="EMBL/GenBank/DDBJ databases">
        <authorList>
            <person name="Nowell W R."/>
        </authorList>
    </citation>
    <scope>NUCLEOTIDE SEQUENCE</scope>
</reference>
<accession>A0A815GTU8</accession>
<dbReference type="AlphaFoldDB" id="A0A815GTU8"/>
<keyword evidence="3" id="KW-1185">Reference proteome</keyword>
<dbReference type="Proteomes" id="UP000663877">
    <property type="component" value="Unassembled WGS sequence"/>
</dbReference>
<organism evidence="2 3">
    <name type="scientific">Adineta steineri</name>
    <dbReference type="NCBI Taxonomy" id="433720"/>
    <lineage>
        <taxon>Eukaryota</taxon>
        <taxon>Metazoa</taxon>
        <taxon>Spiralia</taxon>
        <taxon>Gnathifera</taxon>
        <taxon>Rotifera</taxon>
        <taxon>Eurotatoria</taxon>
        <taxon>Bdelloidea</taxon>
        <taxon>Adinetida</taxon>
        <taxon>Adinetidae</taxon>
        <taxon>Adineta</taxon>
    </lineage>
</organism>
<evidence type="ECO:0000313" key="2">
    <source>
        <dbReference type="EMBL" id="CAF1342858.1"/>
    </source>
</evidence>